<name>A0A7X0VHT5_9BACL</name>
<evidence type="ECO:0000313" key="1">
    <source>
        <dbReference type="EMBL" id="MBB6674482.1"/>
    </source>
</evidence>
<gene>
    <name evidence="1" type="ORF">H7C19_27745</name>
</gene>
<proteinExistence type="predicted"/>
<organism evidence="1 2">
    <name type="scientific">Cohnella nanjingensis</name>
    <dbReference type="NCBI Taxonomy" id="1387779"/>
    <lineage>
        <taxon>Bacteria</taxon>
        <taxon>Bacillati</taxon>
        <taxon>Bacillota</taxon>
        <taxon>Bacilli</taxon>
        <taxon>Bacillales</taxon>
        <taxon>Paenibacillaceae</taxon>
        <taxon>Cohnella</taxon>
    </lineage>
</organism>
<dbReference type="RefSeq" id="WP_185672339.1">
    <property type="nucleotide sequence ID" value="NZ_JACJVP010000047.1"/>
</dbReference>
<reference evidence="1 2" key="1">
    <citation type="submission" date="2020-08" db="EMBL/GenBank/DDBJ databases">
        <title>Cohnella phylogeny.</title>
        <authorList>
            <person name="Dunlap C."/>
        </authorList>
    </citation>
    <scope>NUCLEOTIDE SEQUENCE [LARGE SCALE GENOMIC DNA]</scope>
    <source>
        <strain evidence="1 2">DSM 28246</strain>
    </source>
</reference>
<evidence type="ECO:0000313" key="2">
    <source>
        <dbReference type="Proteomes" id="UP000547209"/>
    </source>
</evidence>
<dbReference type="Proteomes" id="UP000547209">
    <property type="component" value="Unassembled WGS sequence"/>
</dbReference>
<comment type="caution">
    <text evidence="1">The sequence shown here is derived from an EMBL/GenBank/DDBJ whole genome shotgun (WGS) entry which is preliminary data.</text>
</comment>
<protein>
    <submittedName>
        <fullName evidence="1">Uncharacterized protein</fullName>
    </submittedName>
</protein>
<accession>A0A7X0VHT5</accession>
<dbReference type="EMBL" id="JACJVP010000047">
    <property type="protein sequence ID" value="MBB6674482.1"/>
    <property type="molecule type" value="Genomic_DNA"/>
</dbReference>
<dbReference type="AlphaFoldDB" id="A0A7X0VHT5"/>
<sequence length="70" mass="7640">MAGTQVVVITARGRATFSEAQASRLAEGRMLQTGHTAWYSAEVIGRGYEMWIANLCELAAGEPRRLVDTL</sequence>
<keyword evidence="2" id="KW-1185">Reference proteome</keyword>